<dbReference type="GO" id="GO:0008477">
    <property type="term" value="F:purine nucleosidase activity"/>
    <property type="evidence" value="ECO:0007669"/>
    <property type="project" value="TreeGrafter"/>
</dbReference>
<dbReference type="SUPFAM" id="SSF53590">
    <property type="entry name" value="Nucleoside hydrolase"/>
    <property type="match status" value="1"/>
</dbReference>
<protein>
    <submittedName>
        <fullName evidence="4">Nucleoside hydrolase</fullName>
    </submittedName>
</protein>
<sequence length="307" mass="34220">MYMIQAQKVIIDTDPGDDIDDLLAIAFALLRPELDVKAITTVTTFPERREKLVRALLNSLGKPHIPSGAGMSLPMRSFSESELYHMTDNAGYVLNHAAAADEWLDAAGGTSADDAVQLIVRTVERYPGEIGLITLGPLTNIASALRRQPSIAGKLKFIAMMGGEVNVFRQEHNMTWDDRAAEVVFQSGVPLFVGTWDITRRVVITEDLCRRIRDQDSDHCRFLTRCIELWRPYKANKPGPVMFDIAPVIWSYRRDLYETEAMHVRVETKGEYTRGVTVPIAGAAANAEVTVGVKEREVLELLMSTIC</sequence>
<keyword evidence="5" id="KW-1185">Reference proteome</keyword>
<gene>
    <name evidence="4" type="ORF">EYB31_29040</name>
</gene>
<organism evidence="4 5">
    <name type="scientific">Paenibacillus thalictri</name>
    <dbReference type="NCBI Taxonomy" id="2527873"/>
    <lineage>
        <taxon>Bacteria</taxon>
        <taxon>Bacillati</taxon>
        <taxon>Bacillota</taxon>
        <taxon>Bacilli</taxon>
        <taxon>Bacillales</taxon>
        <taxon>Paenibacillaceae</taxon>
        <taxon>Paenibacillus</taxon>
    </lineage>
</organism>
<dbReference type="Proteomes" id="UP000293142">
    <property type="component" value="Unassembled WGS sequence"/>
</dbReference>
<evidence type="ECO:0000259" key="3">
    <source>
        <dbReference type="Pfam" id="PF01156"/>
    </source>
</evidence>
<dbReference type="EMBL" id="SIRE01000024">
    <property type="protein sequence ID" value="TBL72429.1"/>
    <property type="molecule type" value="Genomic_DNA"/>
</dbReference>
<dbReference type="InterPro" id="IPR001910">
    <property type="entry name" value="Inosine/uridine_hydrolase_dom"/>
</dbReference>
<dbReference type="Pfam" id="PF01156">
    <property type="entry name" value="IU_nuc_hydro"/>
    <property type="match status" value="1"/>
</dbReference>
<evidence type="ECO:0000313" key="5">
    <source>
        <dbReference type="Proteomes" id="UP000293142"/>
    </source>
</evidence>
<dbReference type="OrthoDB" id="9797882at2"/>
<name>A0A4Q9DK74_9BACL</name>
<keyword evidence="1 4" id="KW-0378">Hydrolase</keyword>
<dbReference type="AlphaFoldDB" id="A0A4Q9DK74"/>
<evidence type="ECO:0000256" key="2">
    <source>
        <dbReference type="ARBA" id="ARBA00023295"/>
    </source>
</evidence>
<dbReference type="Gene3D" id="3.90.245.10">
    <property type="entry name" value="Ribonucleoside hydrolase-like"/>
    <property type="match status" value="1"/>
</dbReference>
<dbReference type="PANTHER" id="PTHR12304:SF4">
    <property type="entry name" value="URIDINE NUCLEOSIDASE"/>
    <property type="match status" value="1"/>
</dbReference>
<proteinExistence type="predicted"/>
<dbReference type="GO" id="GO:0006152">
    <property type="term" value="P:purine nucleoside catabolic process"/>
    <property type="evidence" value="ECO:0007669"/>
    <property type="project" value="TreeGrafter"/>
</dbReference>
<dbReference type="PANTHER" id="PTHR12304">
    <property type="entry name" value="INOSINE-URIDINE PREFERRING NUCLEOSIDE HYDROLASE"/>
    <property type="match status" value="1"/>
</dbReference>
<evidence type="ECO:0000313" key="4">
    <source>
        <dbReference type="EMBL" id="TBL72429.1"/>
    </source>
</evidence>
<dbReference type="InterPro" id="IPR036452">
    <property type="entry name" value="Ribo_hydro-like"/>
</dbReference>
<reference evidence="4 5" key="1">
    <citation type="submission" date="2019-02" db="EMBL/GenBank/DDBJ databases">
        <title>Paenibacillus sp. nov., isolated from surface-sterilized tissue of Thalictrum simplex L.</title>
        <authorList>
            <person name="Tuo L."/>
        </authorList>
    </citation>
    <scope>NUCLEOTIDE SEQUENCE [LARGE SCALE GENOMIC DNA]</scope>
    <source>
        <strain evidence="4 5">N2SHLJ1</strain>
    </source>
</reference>
<dbReference type="InterPro" id="IPR023186">
    <property type="entry name" value="IUNH"/>
</dbReference>
<keyword evidence="2" id="KW-0326">Glycosidase</keyword>
<feature type="domain" description="Inosine/uridine-preferring nucleoside hydrolase" evidence="3">
    <location>
        <begin position="9"/>
        <end position="298"/>
    </location>
</feature>
<comment type="caution">
    <text evidence="4">The sequence shown here is derived from an EMBL/GenBank/DDBJ whole genome shotgun (WGS) entry which is preliminary data.</text>
</comment>
<evidence type="ECO:0000256" key="1">
    <source>
        <dbReference type="ARBA" id="ARBA00022801"/>
    </source>
</evidence>
<dbReference type="GO" id="GO:0005829">
    <property type="term" value="C:cytosol"/>
    <property type="evidence" value="ECO:0007669"/>
    <property type="project" value="TreeGrafter"/>
</dbReference>
<accession>A0A4Q9DK74</accession>